<keyword evidence="1" id="KW-0647">Proteasome</keyword>
<comment type="caution">
    <text evidence="1">The sequence shown here is derived from an EMBL/GenBank/DDBJ whole genome shotgun (WGS) entry which is preliminary data.</text>
</comment>
<evidence type="ECO:0000313" key="1">
    <source>
        <dbReference type="EMBL" id="EUC55494.1"/>
    </source>
</evidence>
<dbReference type="OrthoDB" id="3145600at2759"/>
<dbReference type="Proteomes" id="UP000030108">
    <property type="component" value="Unassembled WGS sequence"/>
</dbReference>
<name>X8J1Y4_9AGAM</name>
<dbReference type="AlphaFoldDB" id="X8J1Y4"/>
<proteinExistence type="predicted"/>
<dbReference type="EMBL" id="JATN01000322">
    <property type="protein sequence ID" value="EUC55494.1"/>
    <property type="molecule type" value="Genomic_DNA"/>
</dbReference>
<dbReference type="GO" id="GO:0000502">
    <property type="term" value="C:proteasome complex"/>
    <property type="evidence" value="ECO:0007669"/>
    <property type="project" value="UniProtKB-KW"/>
</dbReference>
<protein>
    <submittedName>
        <fullName evidence="1">26S proteasome non-ATPase regulatory subunit 12, putative</fullName>
    </submittedName>
</protein>
<accession>X8J1Y4</accession>
<organism evidence="1 2">
    <name type="scientific">Rhizoctonia solani AG-3 Rhs1AP</name>
    <dbReference type="NCBI Taxonomy" id="1086054"/>
    <lineage>
        <taxon>Eukaryota</taxon>
        <taxon>Fungi</taxon>
        <taxon>Dikarya</taxon>
        <taxon>Basidiomycota</taxon>
        <taxon>Agaricomycotina</taxon>
        <taxon>Agaricomycetes</taxon>
        <taxon>Cantharellales</taxon>
        <taxon>Ceratobasidiaceae</taxon>
        <taxon>Rhizoctonia</taxon>
    </lineage>
</organism>
<reference evidence="2" key="1">
    <citation type="journal article" date="2014" name="Genome Announc.">
        <title>Draft genome sequence of the plant-pathogenic soil fungus Rhizoctonia solani anastomosis group 3 strain Rhs1AP.</title>
        <authorList>
            <person name="Cubeta M.A."/>
            <person name="Thomas E."/>
            <person name="Dean R.A."/>
            <person name="Jabaji S."/>
            <person name="Neate S.M."/>
            <person name="Tavantzis S."/>
            <person name="Toda T."/>
            <person name="Vilgalys R."/>
            <person name="Bharathan N."/>
            <person name="Fedorova-Abrams N."/>
            <person name="Pakala S.B."/>
            <person name="Pakala S.M."/>
            <person name="Zafar N."/>
            <person name="Joardar V."/>
            <person name="Losada L."/>
            <person name="Nierman W.C."/>
        </authorList>
    </citation>
    <scope>NUCLEOTIDE SEQUENCE [LARGE SCALE GENOMIC DNA]</scope>
    <source>
        <strain evidence="2">AG-3</strain>
    </source>
</reference>
<gene>
    <name evidence="1" type="ORF">RSOL_117660</name>
</gene>
<sequence>MLYHIACRTQMSCTLPNEILYRISKLVGEESILDLKPFVLVNRQWHAAAAPALAAVISVTSLGKLIELCDQITSYQRDDTTSRSTLAKFTKTIVISGIVDGDADSHLGLDDLGAQPRGQNEGPEEDSIQADIEMEPEIIRSKLHVALSRLVLLSGFEWYGRFAGDYYLVRYLQQSKTIRHLAYGIDRSVSNVSLAYRKHAFAFEGLETVTVTCQYEPSSGLFYAIAQMMHRNPNLRSILFDCNYRIIAAHWSLVDFICDTTLPDQAMFVWQNLSRLVLRFWKGELWQSAEEVELLTRFLVAHPKLETLVLQEIFNGSKRQTAKPLSLLKYPDSLPALKRLLGSPRLIAGVLESQAACSSVERVIDNSEEGFDLKGAKAPYIDRIMDALESVSDNQIQRLRLRIPRLNRNLYARIAQLAPKIRSLDFLCSFEFGSTTPYGSDFNPLVDIPSGLNNFPCLEIIGYHIARDFQRAYEGSGDILELAKQVPRIKAIHGPAGHIDPINRYPNGEVGFAESPRFLDNADYDWVTFDVGWRHRPISQRQFKRLRCLDDSIKLEYQFV</sequence>
<evidence type="ECO:0000313" key="2">
    <source>
        <dbReference type="Proteomes" id="UP000030108"/>
    </source>
</evidence>